<name>G2GLA1_9ACTN</name>
<accession>G2GLA1</accession>
<comment type="caution">
    <text evidence="1">The sequence shown here is derived from an EMBL/GenBank/DDBJ whole genome shotgun (WGS) entry which is preliminary data.</text>
</comment>
<dbReference type="Proteomes" id="UP000004217">
    <property type="component" value="Unassembled WGS sequence"/>
</dbReference>
<proteinExistence type="predicted"/>
<organism evidence="1 2">
    <name type="scientific">Streptomyces zinciresistens K42</name>
    <dbReference type="NCBI Taxonomy" id="700597"/>
    <lineage>
        <taxon>Bacteria</taxon>
        <taxon>Bacillati</taxon>
        <taxon>Actinomycetota</taxon>
        <taxon>Actinomycetes</taxon>
        <taxon>Kitasatosporales</taxon>
        <taxon>Streptomycetaceae</taxon>
        <taxon>Streptomyces</taxon>
    </lineage>
</organism>
<evidence type="ECO:0000313" key="2">
    <source>
        <dbReference type="Proteomes" id="UP000004217"/>
    </source>
</evidence>
<protein>
    <submittedName>
        <fullName evidence="1">Uncharacterized protein</fullName>
    </submittedName>
</protein>
<dbReference type="PATRIC" id="fig|700597.3.peg.6168"/>
<gene>
    <name evidence="1" type="ORF">SZN_31484</name>
</gene>
<reference evidence="1 2" key="1">
    <citation type="submission" date="2011-08" db="EMBL/GenBank/DDBJ databases">
        <authorList>
            <person name="Lin Y."/>
            <person name="Hao X."/>
            <person name="Johnstone L."/>
            <person name="Miller S.J."/>
            <person name="Wei G."/>
            <person name="Rensing C."/>
        </authorList>
    </citation>
    <scope>NUCLEOTIDE SEQUENCE [LARGE SCALE GENOMIC DNA]</scope>
    <source>
        <strain evidence="1 2">K42</strain>
    </source>
</reference>
<dbReference type="EMBL" id="AGBF01000200">
    <property type="protein sequence ID" value="EGX55715.1"/>
    <property type="molecule type" value="Genomic_DNA"/>
</dbReference>
<dbReference type="AlphaFoldDB" id="G2GLA1"/>
<evidence type="ECO:0000313" key="1">
    <source>
        <dbReference type="EMBL" id="EGX55715.1"/>
    </source>
</evidence>
<keyword evidence="2" id="KW-1185">Reference proteome</keyword>
<sequence>MLLHGFGKDRDGAGEGVRFEELPVTGKDESPLVPGPGNRFLLDLSGIADEGVYDKAQRHLAVRRSQVQEAGPTWSSSCRRA</sequence>